<organism evidence="3 4">
    <name type="scientific">Streptomyces fungicidicus</name>
    <dbReference type="NCBI Taxonomy" id="68203"/>
    <lineage>
        <taxon>Bacteria</taxon>
        <taxon>Bacillati</taxon>
        <taxon>Actinomycetota</taxon>
        <taxon>Actinomycetes</taxon>
        <taxon>Kitasatosporales</taxon>
        <taxon>Streptomycetaceae</taxon>
        <taxon>Streptomyces</taxon>
    </lineage>
</organism>
<reference evidence="3 4" key="1">
    <citation type="submission" date="2017-09" db="EMBL/GenBank/DDBJ databases">
        <authorList>
            <person name="Zhang H."/>
            <person name="Hu S."/>
            <person name="Xu J."/>
            <person name="He Z."/>
        </authorList>
    </citation>
    <scope>NUCLEOTIDE SEQUENCE [LARGE SCALE GENOMIC DNA]</scope>
    <source>
        <strain evidence="3 4">TXX3120</strain>
    </source>
</reference>
<feature type="compositionally biased region" description="Basic and acidic residues" evidence="2">
    <location>
        <begin position="157"/>
        <end position="173"/>
    </location>
</feature>
<dbReference type="KEGG" id="sfug:CNQ36_24995"/>
<dbReference type="GeneID" id="93886112"/>
<dbReference type="EMBL" id="CP023407">
    <property type="protein sequence ID" value="AYL38374.1"/>
    <property type="molecule type" value="Genomic_DNA"/>
</dbReference>
<dbReference type="RefSeq" id="WP_121547622.1">
    <property type="nucleotide sequence ID" value="NZ_CBDRCB010000003.1"/>
</dbReference>
<dbReference type="InterPro" id="IPR036894">
    <property type="entry name" value="YbaB-like_sf"/>
</dbReference>
<proteinExistence type="predicted"/>
<feature type="coiled-coil region" evidence="1">
    <location>
        <begin position="9"/>
        <end position="36"/>
    </location>
</feature>
<dbReference type="GO" id="GO:0003677">
    <property type="term" value="F:DNA binding"/>
    <property type="evidence" value="ECO:0007669"/>
    <property type="project" value="InterPro"/>
</dbReference>
<dbReference type="SUPFAM" id="SSF82607">
    <property type="entry name" value="YbaB-like"/>
    <property type="match status" value="1"/>
</dbReference>
<name>A0A494V5B7_9ACTN</name>
<dbReference type="Pfam" id="PF02575">
    <property type="entry name" value="YbaB_DNA_bd"/>
    <property type="match status" value="1"/>
</dbReference>
<protein>
    <recommendedName>
        <fullName evidence="5">YbaB/EbfC family DNA-binding protein</fullName>
    </recommendedName>
</protein>
<evidence type="ECO:0000313" key="3">
    <source>
        <dbReference type="EMBL" id="AYL38374.1"/>
    </source>
</evidence>
<evidence type="ECO:0000256" key="1">
    <source>
        <dbReference type="SAM" id="Coils"/>
    </source>
</evidence>
<evidence type="ECO:0000313" key="4">
    <source>
        <dbReference type="Proteomes" id="UP000282170"/>
    </source>
</evidence>
<sequence length="173" mass="18608">MNQPMEDRVAQAMAHLKAAEEAAASARAELDAASVTARSADRSVRVSVGAKGELTGLEFLDGKYRTMAAAQLSAAVLEAANRARAEMARRVVETLDPLTRMTARGAAPDRMGVDWESIFGTLLSETSVARGQTAMSRLRDEIVEDDEEPAAPPRAARGTDDGRTERHERREGA</sequence>
<keyword evidence="1" id="KW-0175">Coiled coil</keyword>
<dbReference type="InterPro" id="IPR004401">
    <property type="entry name" value="YbaB/EbfC"/>
</dbReference>
<keyword evidence="4" id="KW-1185">Reference proteome</keyword>
<evidence type="ECO:0000256" key="2">
    <source>
        <dbReference type="SAM" id="MobiDB-lite"/>
    </source>
</evidence>
<dbReference type="AlphaFoldDB" id="A0A494V5B7"/>
<dbReference type="Proteomes" id="UP000282170">
    <property type="component" value="Chromosome"/>
</dbReference>
<feature type="region of interest" description="Disordered" evidence="2">
    <location>
        <begin position="134"/>
        <end position="173"/>
    </location>
</feature>
<accession>A0A494V5B7</accession>
<dbReference type="Gene3D" id="3.30.1310.10">
    <property type="entry name" value="Nucleoid-associated protein YbaB-like domain"/>
    <property type="match status" value="1"/>
</dbReference>
<gene>
    <name evidence="3" type="ORF">CNQ36_24995</name>
</gene>
<evidence type="ECO:0008006" key="5">
    <source>
        <dbReference type="Google" id="ProtNLM"/>
    </source>
</evidence>